<dbReference type="Proteomes" id="UP000220797">
    <property type="component" value="Unassembled WGS sequence"/>
</dbReference>
<dbReference type="OrthoDB" id="387655at2759"/>
<organism evidence="3 4">
    <name type="scientific">Plasmodium gallinaceum</name>
    <dbReference type="NCBI Taxonomy" id="5849"/>
    <lineage>
        <taxon>Eukaryota</taxon>
        <taxon>Sar</taxon>
        <taxon>Alveolata</taxon>
        <taxon>Apicomplexa</taxon>
        <taxon>Aconoidasida</taxon>
        <taxon>Haemosporida</taxon>
        <taxon>Plasmodiidae</taxon>
        <taxon>Plasmodium</taxon>
        <taxon>Plasmodium (Haemamoeba)</taxon>
    </lineage>
</organism>
<protein>
    <submittedName>
        <fullName evidence="3">Uncharacterized protein</fullName>
    </submittedName>
</protein>
<sequence>MKKLYCEIFKKKNNFFLNNNSYLNYGINRIITGEYVKFYTKRDFLKLRKFNYKNLSTFEKNKINVNKKEDINVKEYNYSKKMNIKENMLKNESYSKKENLDKNIVEKKETLNEDKKEKKEKEKKNDLIKSLSEEFGYKYEKHEPTMFGDWSHNCRVTDF</sequence>
<comment type="similarity">
    <text evidence="1">Belongs to the SDHAF4 family.</text>
</comment>
<name>A0A1J1GZ37_PLAGA</name>
<feature type="coiled-coil region" evidence="2">
    <location>
        <begin position="97"/>
        <end position="134"/>
    </location>
</feature>
<dbReference type="GeneID" id="39733835"/>
<comment type="caution">
    <text evidence="3">The sequence shown here is derived from an EMBL/GenBank/DDBJ whole genome shotgun (WGS) entry which is preliminary data.</text>
</comment>
<dbReference type="VEuPathDB" id="PlasmoDB:PGAL8A_00530200"/>
<dbReference type="OMA" id="CPKNENA"/>
<accession>A0A1J1GZ37</accession>
<evidence type="ECO:0000313" key="4">
    <source>
        <dbReference type="Proteomes" id="UP000220797"/>
    </source>
</evidence>
<gene>
    <name evidence="3" type="ORF">PGAL8A_00530200</name>
</gene>
<dbReference type="InterPro" id="IPR012875">
    <property type="entry name" value="SDHF4"/>
</dbReference>
<evidence type="ECO:0000256" key="2">
    <source>
        <dbReference type="SAM" id="Coils"/>
    </source>
</evidence>
<dbReference type="Pfam" id="PF07896">
    <property type="entry name" value="DUF1674"/>
    <property type="match status" value="1"/>
</dbReference>
<keyword evidence="4" id="KW-1185">Reference proteome</keyword>
<dbReference type="AlphaFoldDB" id="A0A1J1GZ37"/>
<evidence type="ECO:0000313" key="3">
    <source>
        <dbReference type="EMBL" id="CRG97725.1"/>
    </source>
</evidence>
<keyword evidence="2" id="KW-0175">Coiled coil</keyword>
<reference evidence="3" key="1">
    <citation type="submission" date="2015-04" db="EMBL/GenBank/DDBJ databases">
        <authorList>
            <consortium name="Pathogen Informatics"/>
        </authorList>
    </citation>
    <scope>NUCLEOTIDE SEQUENCE [LARGE SCALE GENOMIC DNA]</scope>
    <source>
        <strain evidence="3">8A</strain>
    </source>
</reference>
<evidence type="ECO:0000256" key="1">
    <source>
        <dbReference type="ARBA" id="ARBA00005701"/>
    </source>
</evidence>
<dbReference type="RefSeq" id="XP_028530526.1">
    <property type="nucleotide sequence ID" value="XM_028674144.1"/>
</dbReference>
<dbReference type="EMBL" id="CVMV01000110">
    <property type="protein sequence ID" value="CRG97725.1"/>
    <property type="molecule type" value="Genomic_DNA"/>
</dbReference>
<proteinExistence type="inferred from homology"/>